<dbReference type="HOGENOM" id="CLU_2922075_0_0_1"/>
<keyword evidence="2" id="KW-1185">Reference proteome</keyword>
<dbReference type="InParanoid" id="K5WRS6"/>
<evidence type="ECO:0000313" key="1">
    <source>
        <dbReference type="EMBL" id="EKM73232.1"/>
    </source>
</evidence>
<accession>K5WRS6</accession>
<dbReference type="KEGG" id="abp:AGABI1DRAFT135285"/>
<reference evidence="2" key="1">
    <citation type="journal article" date="2012" name="Proc. Natl. Acad. Sci. U.S.A.">
        <title>Genome sequence of the button mushroom Agaricus bisporus reveals mechanisms governing adaptation to a humic-rich ecological niche.</title>
        <authorList>
            <person name="Morin E."/>
            <person name="Kohler A."/>
            <person name="Baker A.R."/>
            <person name="Foulongne-Oriol M."/>
            <person name="Lombard V."/>
            <person name="Nagy L.G."/>
            <person name="Ohm R.A."/>
            <person name="Patyshakuliyeva A."/>
            <person name="Brun A."/>
            <person name="Aerts A.L."/>
            <person name="Bailey A.M."/>
            <person name="Billette C."/>
            <person name="Coutinho P.M."/>
            <person name="Deakin G."/>
            <person name="Doddapaneni H."/>
            <person name="Floudas D."/>
            <person name="Grimwood J."/>
            <person name="Hilden K."/>
            <person name="Kuees U."/>
            <person name="LaButti K.M."/>
            <person name="Lapidus A."/>
            <person name="Lindquist E.A."/>
            <person name="Lucas S.M."/>
            <person name="Murat C."/>
            <person name="Riley R.W."/>
            <person name="Salamov A.A."/>
            <person name="Schmutz J."/>
            <person name="Subramanian V."/>
            <person name="Woesten H.A.B."/>
            <person name="Xu J."/>
            <person name="Eastwood D.C."/>
            <person name="Foster G.D."/>
            <person name="Sonnenberg A.S."/>
            <person name="Cullen D."/>
            <person name="de Vries R.P."/>
            <person name="Lundell T."/>
            <person name="Hibbett D.S."/>
            <person name="Henrissat B."/>
            <person name="Burton K.S."/>
            <person name="Kerrigan R.W."/>
            <person name="Challen M.P."/>
            <person name="Grigoriev I.V."/>
            <person name="Martin F."/>
        </authorList>
    </citation>
    <scope>NUCLEOTIDE SEQUENCE [LARGE SCALE GENOMIC DNA]</scope>
    <source>
        <strain evidence="2">JB137-S8 / ATCC MYA-4627 / FGSC 10392</strain>
    </source>
</reference>
<protein>
    <submittedName>
        <fullName evidence="1">Uncharacterized protein</fullName>
    </submittedName>
</protein>
<dbReference type="AlphaFoldDB" id="K5WRS6"/>
<evidence type="ECO:0000313" key="2">
    <source>
        <dbReference type="Proteomes" id="UP000008493"/>
    </source>
</evidence>
<dbReference type="EMBL" id="JH973239">
    <property type="protein sequence ID" value="EKM73232.1"/>
    <property type="molecule type" value="Genomic_DNA"/>
</dbReference>
<organism evidence="1 2">
    <name type="scientific">Agaricus bisporus var. burnettii (strain JB137-S8 / ATCC MYA-4627 / FGSC 10392)</name>
    <name type="common">White button mushroom</name>
    <dbReference type="NCBI Taxonomy" id="597362"/>
    <lineage>
        <taxon>Eukaryota</taxon>
        <taxon>Fungi</taxon>
        <taxon>Dikarya</taxon>
        <taxon>Basidiomycota</taxon>
        <taxon>Agaricomycotina</taxon>
        <taxon>Agaricomycetes</taxon>
        <taxon>Agaricomycetidae</taxon>
        <taxon>Agaricales</taxon>
        <taxon>Agaricineae</taxon>
        <taxon>Agaricaceae</taxon>
        <taxon>Agaricus</taxon>
    </lineage>
</organism>
<dbReference type="Proteomes" id="UP000008493">
    <property type="component" value="Unassembled WGS sequence"/>
</dbReference>
<proteinExistence type="predicted"/>
<sequence length="61" mass="6527">MCPTLPQKEQAIDAFLGPEIGPRECGEGVWLPEGVVVDVEALRRVGDAPKRVEMVSHAGKG</sequence>
<dbReference type="RefSeq" id="XP_007336129.1">
    <property type="nucleotide sequence ID" value="XM_007336067.1"/>
</dbReference>
<dbReference type="GeneID" id="18828529"/>
<gene>
    <name evidence="1" type="ORF">AGABI1DRAFT_135285</name>
</gene>
<name>K5WRS6_AGABU</name>